<evidence type="ECO:0000313" key="3">
    <source>
        <dbReference type="EMBL" id="AQK45043.1"/>
    </source>
</evidence>
<feature type="transmembrane region" description="Helical" evidence="2">
    <location>
        <begin position="84"/>
        <end position="107"/>
    </location>
</feature>
<feature type="compositionally biased region" description="Low complexity" evidence="1">
    <location>
        <begin position="52"/>
        <end position="68"/>
    </location>
</feature>
<name>A0A1D6JAW4_MAIZE</name>
<dbReference type="EMBL" id="CM000786">
    <property type="protein sequence ID" value="AQK45043.1"/>
    <property type="molecule type" value="Genomic_DNA"/>
</dbReference>
<proteinExistence type="predicted"/>
<reference evidence="3" key="1">
    <citation type="submission" date="2015-12" db="EMBL/GenBank/DDBJ databases">
        <title>Update maize B73 reference genome by single molecule sequencing technologies.</title>
        <authorList>
            <consortium name="Maize Genome Sequencing Project"/>
            <person name="Ware D."/>
        </authorList>
    </citation>
    <scope>NUCLEOTIDE SEQUENCE</scope>
    <source>
        <tissue evidence="3">Seedling</tissue>
    </source>
</reference>
<protein>
    <submittedName>
        <fullName evidence="3">LIM domain-containing protein PLIM2b</fullName>
    </submittedName>
</protein>
<accession>A0A1D6JAW4</accession>
<gene>
    <name evidence="3" type="ORF">ZEAMMB73_Zm00001d025926</name>
</gene>
<sequence>MLQVLARGLHPHHLLLRRAQRRSVLQDPLRAAVHGEGELQPHDEEEPVPGYAAGHGSRRATAGTGATARRGRRGQLGGRDRHQYIYILTLKSAFAIFLFFFSTTSLFPPFIYLSVNSVCRPAGCKCTRCLRYV</sequence>
<dbReference type="AlphaFoldDB" id="A0A1D6JAW4"/>
<evidence type="ECO:0000256" key="1">
    <source>
        <dbReference type="SAM" id="MobiDB-lite"/>
    </source>
</evidence>
<keyword evidence="2" id="KW-0472">Membrane</keyword>
<organism evidence="3">
    <name type="scientific">Zea mays</name>
    <name type="common">Maize</name>
    <dbReference type="NCBI Taxonomy" id="4577"/>
    <lineage>
        <taxon>Eukaryota</taxon>
        <taxon>Viridiplantae</taxon>
        <taxon>Streptophyta</taxon>
        <taxon>Embryophyta</taxon>
        <taxon>Tracheophyta</taxon>
        <taxon>Spermatophyta</taxon>
        <taxon>Magnoliopsida</taxon>
        <taxon>Liliopsida</taxon>
        <taxon>Poales</taxon>
        <taxon>Poaceae</taxon>
        <taxon>PACMAD clade</taxon>
        <taxon>Panicoideae</taxon>
        <taxon>Andropogonodae</taxon>
        <taxon>Andropogoneae</taxon>
        <taxon>Tripsacinae</taxon>
        <taxon>Zea</taxon>
    </lineage>
</organism>
<feature type="region of interest" description="Disordered" evidence="1">
    <location>
        <begin position="35"/>
        <end position="75"/>
    </location>
</feature>
<evidence type="ECO:0000256" key="2">
    <source>
        <dbReference type="SAM" id="Phobius"/>
    </source>
</evidence>
<keyword evidence="2" id="KW-0812">Transmembrane</keyword>
<keyword evidence="2" id="KW-1133">Transmembrane helix</keyword>